<evidence type="ECO:0000313" key="1">
    <source>
        <dbReference type="EMBL" id="GAA4648136.1"/>
    </source>
</evidence>
<accession>A0ABP8UX75</accession>
<proteinExistence type="predicted"/>
<keyword evidence="2" id="KW-1185">Reference proteome</keyword>
<gene>
    <name evidence="1" type="ORF">GCM10023116_04000</name>
</gene>
<sequence>MTINKDELIRQLNISEEQAKNILKLMALDYEHGDIYAVLDQYPNTAAWYQDCFTKPGWYEVEIHCINEEIKGYGVEQCGTYLNMRKGHRFDYINLGDPYTTTICYDKEEGEYLLCCWGVLEEEFPSEEDWW</sequence>
<reference evidence="2" key="1">
    <citation type="journal article" date="2019" name="Int. J. Syst. Evol. Microbiol.">
        <title>The Global Catalogue of Microorganisms (GCM) 10K type strain sequencing project: providing services to taxonomists for standard genome sequencing and annotation.</title>
        <authorList>
            <consortium name="The Broad Institute Genomics Platform"/>
            <consortium name="The Broad Institute Genome Sequencing Center for Infectious Disease"/>
            <person name="Wu L."/>
            <person name="Ma J."/>
        </authorList>
    </citation>
    <scope>NUCLEOTIDE SEQUENCE [LARGE SCALE GENOMIC DNA]</scope>
    <source>
        <strain evidence="2">JCM 17805</strain>
    </source>
</reference>
<comment type="caution">
    <text evidence="1">The sequence shown here is derived from an EMBL/GenBank/DDBJ whole genome shotgun (WGS) entry which is preliminary data.</text>
</comment>
<protein>
    <submittedName>
        <fullName evidence="1">Uncharacterized protein</fullName>
    </submittedName>
</protein>
<dbReference type="Proteomes" id="UP001500604">
    <property type="component" value="Unassembled WGS sequence"/>
</dbReference>
<evidence type="ECO:0000313" key="2">
    <source>
        <dbReference type="Proteomes" id="UP001500604"/>
    </source>
</evidence>
<name>A0ABP8UX75_9GAMM</name>
<organism evidence="1 2">
    <name type="scientific">Kistimonas scapharcae</name>
    <dbReference type="NCBI Taxonomy" id="1036133"/>
    <lineage>
        <taxon>Bacteria</taxon>
        <taxon>Pseudomonadati</taxon>
        <taxon>Pseudomonadota</taxon>
        <taxon>Gammaproteobacteria</taxon>
        <taxon>Oceanospirillales</taxon>
        <taxon>Endozoicomonadaceae</taxon>
        <taxon>Kistimonas</taxon>
    </lineage>
</organism>
<dbReference type="RefSeq" id="WP_345193390.1">
    <property type="nucleotide sequence ID" value="NZ_BAABFL010000025.1"/>
</dbReference>
<dbReference type="EMBL" id="BAABFL010000025">
    <property type="protein sequence ID" value="GAA4648136.1"/>
    <property type="molecule type" value="Genomic_DNA"/>
</dbReference>